<feature type="domain" description="Response regulatory" evidence="3">
    <location>
        <begin position="8"/>
        <end position="125"/>
    </location>
</feature>
<dbReference type="SMART" id="SM00448">
    <property type="entry name" value="REC"/>
    <property type="match status" value="1"/>
</dbReference>
<organism evidence="4 5">
    <name type="scientific">Jannaschia rubra</name>
    <dbReference type="NCBI Taxonomy" id="282197"/>
    <lineage>
        <taxon>Bacteria</taxon>
        <taxon>Pseudomonadati</taxon>
        <taxon>Pseudomonadota</taxon>
        <taxon>Alphaproteobacteria</taxon>
        <taxon>Rhodobacterales</taxon>
        <taxon>Roseobacteraceae</taxon>
        <taxon>Jannaschia</taxon>
    </lineage>
</organism>
<sequence>MLLRDTLRILVVDDMSTSRGILLQALDALGLTNVSYAEDGKAALRQARQSLPHLVMSDLYMPQMNGLQLLQQLRVDPLTRTVGFILVSGRSDDEVLTTGQKLGMNNFLPKPYSAAELKVSIEAVVGRL</sequence>
<dbReference type="InterPro" id="IPR011006">
    <property type="entry name" value="CheY-like_superfamily"/>
</dbReference>
<name>A0A0M6XSJ1_9RHOB</name>
<dbReference type="EMBL" id="CXPG01000021">
    <property type="protein sequence ID" value="CTQ34060.1"/>
    <property type="molecule type" value="Genomic_DNA"/>
</dbReference>
<evidence type="ECO:0000259" key="3">
    <source>
        <dbReference type="PROSITE" id="PS50110"/>
    </source>
</evidence>
<evidence type="ECO:0000313" key="4">
    <source>
        <dbReference type="EMBL" id="CTQ34060.1"/>
    </source>
</evidence>
<dbReference type="SUPFAM" id="SSF52172">
    <property type="entry name" value="CheY-like"/>
    <property type="match status" value="1"/>
</dbReference>
<proteinExistence type="predicted"/>
<dbReference type="STRING" id="282197.SAMN04488517_103286"/>
<evidence type="ECO:0000313" key="5">
    <source>
        <dbReference type="Proteomes" id="UP000048908"/>
    </source>
</evidence>
<dbReference type="PANTHER" id="PTHR44591:SF23">
    <property type="entry name" value="CHEY SUBFAMILY"/>
    <property type="match status" value="1"/>
</dbReference>
<dbReference type="RefSeq" id="WP_055683454.1">
    <property type="nucleotide sequence ID" value="NZ_CANMUL010000002.1"/>
</dbReference>
<dbReference type="InterPro" id="IPR001789">
    <property type="entry name" value="Sig_transdc_resp-reg_receiver"/>
</dbReference>
<protein>
    <submittedName>
        <fullName evidence="4">Chemotaxis protein CheY</fullName>
    </submittedName>
</protein>
<dbReference type="PANTHER" id="PTHR44591">
    <property type="entry name" value="STRESS RESPONSE REGULATOR PROTEIN 1"/>
    <property type="match status" value="1"/>
</dbReference>
<keyword evidence="1 2" id="KW-0597">Phosphoprotein</keyword>
<accession>A0A0M6XSJ1</accession>
<dbReference type="Proteomes" id="UP000048908">
    <property type="component" value="Unassembled WGS sequence"/>
</dbReference>
<gene>
    <name evidence="4" type="primary">cheY_1</name>
    <name evidence="4" type="ORF">JAN5088_02852</name>
</gene>
<evidence type="ECO:0000256" key="1">
    <source>
        <dbReference type="ARBA" id="ARBA00022553"/>
    </source>
</evidence>
<dbReference type="AlphaFoldDB" id="A0A0M6XSJ1"/>
<keyword evidence="5" id="KW-1185">Reference proteome</keyword>
<dbReference type="PROSITE" id="PS50110">
    <property type="entry name" value="RESPONSE_REGULATORY"/>
    <property type="match status" value="1"/>
</dbReference>
<dbReference type="Gene3D" id="3.40.50.2300">
    <property type="match status" value="1"/>
</dbReference>
<reference evidence="4 5" key="1">
    <citation type="submission" date="2015-07" db="EMBL/GenBank/DDBJ databases">
        <authorList>
            <person name="Noorani M."/>
        </authorList>
    </citation>
    <scope>NUCLEOTIDE SEQUENCE [LARGE SCALE GENOMIC DNA]</scope>
    <source>
        <strain evidence="4 5">CECT 5088</strain>
    </source>
</reference>
<dbReference type="GO" id="GO:0000160">
    <property type="term" value="P:phosphorelay signal transduction system"/>
    <property type="evidence" value="ECO:0007669"/>
    <property type="project" value="InterPro"/>
</dbReference>
<dbReference type="OrthoDB" id="9800897at2"/>
<dbReference type="Pfam" id="PF00072">
    <property type="entry name" value="Response_reg"/>
    <property type="match status" value="1"/>
</dbReference>
<dbReference type="InterPro" id="IPR050595">
    <property type="entry name" value="Bact_response_regulator"/>
</dbReference>
<evidence type="ECO:0000256" key="2">
    <source>
        <dbReference type="PROSITE-ProRule" id="PRU00169"/>
    </source>
</evidence>
<feature type="modified residue" description="4-aspartylphosphate" evidence="2">
    <location>
        <position position="58"/>
    </location>
</feature>